<dbReference type="RefSeq" id="WP_321536374.1">
    <property type="nucleotide sequence ID" value="NZ_JARGDL010000015.1"/>
</dbReference>
<dbReference type="AlphaFoldDB" id="A0AAE3P1I3"/>
<name>A0AAE3P1I3_9BACT</name>
<dbReference type="Gene3D" id="1.25.40.10">
    <property type="entry name" value="Tetratricopeptide repeat domain"/>
    <property type="match status" value="1"/>
</dbReference>
<dbReference type="EMBL" id="JARGDL010000015">
    <property type="protein sequence ID" value="MDF1612604.1"/>
    <property type="molecule type" value="Genomic_DNA"/>
</dbReference>
<evidence type="ECO:0000313" key="1">
    <source>
        <dbReference type="EMBL" id="MDF1612604.1"/>
    </source>
</evidence>
<dbReference type="InterPro" id="IPR011990">
    <property type="entry name" value="TPR-like_helical_dom_sf"/>
</dbReference>
<dbReference type="Proteomes" id="UP001221302">
    <property type="component" value="Unassembled WGS sequence"/>
</dbReference>
<evidence type="ECO:0008006" key="3">
    <source>
        <dbReference type="Google" id="ProtNLM"/>
    </source>
</evidence>
<reference evidence="1" key="1">
    <citation type="submission" date="2023-03" db="EMBL/GenBank/DDBJ databases">
        <title>Stygiobacter electus gen. nov., sp. nov., facultatively anaerobic thermotolerant bacterium of the class Ignavibacteria from a well of Yessentuki mineral water deposit.</title>
        <authorList>
            <person name="Podosokorskaya O.A."/>
            <person name="Elcheninov A.G."/>
            <person name="Petrova N.F."/>
            <person name="Zavarzina D.G."/>
            <person name="Kublanov I.V."/>
            <person name="Merkel A.Y."/>
        </authorList>
    </citation>
    <scope>NUCLEOTIDE SEQUENCE</scope>
    <source>
        <strain evidence="1">09-Me</strain>
    </source>
</reference>
<evidence type="ECO:0000313" key="2">
    <source>
        <dbReference type="Proteomes" id="UP001221302"/>
    </source>
</evidence>
<proteinExistence type="predicted"/>
<accession>A0AAE3P1I3</accession>
<dbReference type="SUPFAM" id="SSF48452">
    <property type="entry name" value="TPR-like"/>
    <property type="match status" value="1"/>
</dbReference>
<comment type="caution">
    <text evidence="1">The sequence shown here is derived from an EMBL/GenBank/DDBJ whole genome shotgun (WGS) entry which is preliminary data.</text>
</comment>
<gene>
    <name evidence="1" type="ORF">P0M35_10610</name>
</gene>
<sequence length="173" mass="20459">MTKEDLRKIFIDSNSSDELFDAFADSIKMKIDDFEHYKPLIANPALSTDEIKMFVEKLSRELKDKTYEIYLWTGEIFFDRNLHYDAFNYFTKSFELDTTNHIPLLSIANLYNYDLEIPLNKTILEYITSNVATVHKKSKVYFYLSDIYKKIGDYLNSTKYNALAYRASELEED</sequence>
<protein>
    <recommendedName>
        <fullName evidence="3">Tetratricopeptide repeat protein</fullName>
    </recommendedName>
</protein>
<organism evidence="1 2">
    <name type="scientific">Stygiobacter electus</name>
    <dbReference type="NCBI Taxonomy" id="3032292"/>
    <lineage>
        <taxon>Bacteria</taxon>
        <taxon>Pseudomonadati</taxon>
        <taxon>Ignavibacteriota</taxon>
        <taxon>Ignavibacteria</taxon>
        <taxon>Ignavibacteriales</taxon>
        <taxon>Melioribacteraceae</taxon>
        <taxon>Stygiobacter</taxon>
    </lineage>
</organism>
<keyword evidence="2" id="KW-1185">Reference proteome</keyword>